<name>A0ABW0BMU6_9ACTN</name>
<dbReference type="Proteomes" id="UP001596087">
    <property type="component" value="Unassembled WGS sequence"/>
</dbReference>
<keyword evidence="2" id="KW-1185">Reference proteome</keyword>
<evidence type="ECO:0000313" key="1">
    <source>
        <dbReference type="EMBL" id="MFC5178639.1"/>
    </source>
</evidence>
<evidence type="ECO:0000313" key="2">
    <source>
        <dbReference type="Proteomes" id="UP001596087"/>
    </source>
</evidence>
<organism evidence="1 2">
    <name type="scientific">Nocardioides taihuensis</name>
    <dbReference type="NCBI Taxonomy" id="1835606"/>
    <lineage>
        <taxon>Bacteria</taxon>
        <taxon>Bacillati</taxon>
        <taxon>Actinomycetota</taxon>
        <taxon>Actinomycetes</taxon>
        <taxon>Propionibacteriales</taxon>
        <taxon>Nocardioidaceae</taxon>
        <taxon>Nocardioides</taxon>
    </lineage>
</organism>
<evidence type="ECO:0008006" key="3">
    <source>
        <dbReference type="Google" id="ProtNLM"/>
    </source>
</evidence>
<dbReference type="RefSeq" id="WP_378592310.1">
    <property type="nucleotide sequence ID" value="NZ_JBHSKD010000027.1"/>
</dbReference>
<proteinExistence type="predicted"/>
<accession>A0ABW0BMU6</accession>
<protein>
    <recommendedName>
        <fullName evidence="3">Antitoxin VbhA domain-containing protein</fullName>
    </recommendedName>
</protein>
<gene>
    <name evidence="1" type="ORF">ACFPGP_18310</name>
</gene>
<dbReference type="EMBL" id="JBHSKD010000027">
    <property type="protein sequence ID" value="MFC5178639.1"/>
    <property type="molecule type" value="Genomic_DNA"/>
</dbReference>
<sequence length="85" mass="9553">MNTSTPVRREATTIRTAVRERWTSARDARTARRTLERELASYRTSAEVYDLLALVEGTDGDDQDAIRSILVGRLQTEEQGARLAS</sequence>
<reference evidence="2" key="1">
    <citation type="journal article" date="2019" name="Int. J. Syst. Evol. Microbiol.">
        <title>The Global Catalogue of Microorganisms (GCM) 10K type strain sequencing project: providing services to taxonomists for standard genome sequencing and annotation.</title>
        <authorList>
            <consortium name="The Broad Institute Genomics Platform"/>
            <consortium name="The Broad Institute Genome Sequencing Center for Infectious Disease"/>
            <person name="Wu L."/>
            <person name="Ma J."/>
        </authorList>
    </citation>
    <scope>NUCLEOTIDE SEQUENCE [LARGE SCALE GENOMIC DNA]</scope>
    <source>
        <strain evidence="2">DFY41</strain>
    </source>
</reference>
<comment type="caution">
    <text evidence="1">The sequence shown here is derived from an EMBL/GenBank/DDBJ whole genome shotgun (WGS) entry which is preliminary data.</text>
</comment>